<dbReference type="SUPFAM" id="SSF50985">
    <property type="entry name" value="RCC1/BLIP-II"/>
    <property type="match status" value="2"/>
</dbReference>
<dbReference type="Pfam" id="PF00415">
    <property type="entry name" value="RCC1"/>
    <property type="match status" value="2"/>
</dbReference>
<comment type="caution">
    <text evidence="1">The sequence shown here is derived from an EMBL/GenBank/DDBJ whole genome shotgun (WGS) entry which is preliminary data.</text>
</comment>
<dbReference type="InterPro" id="IPR000408">
    <property type="entry name" value="Reg_chr_condens"/>
</dbReference>
<reference evidence="1 2" key="1">
    <citation type="submission" date="2023-08" db="EMBL/GenBank/DDBJ databases">
        <title>Functional and genomic diversity of the sorghum phyllosphere microbiome.</title>
        <authorList>
            <person name="Shade A."/>
        </authorList>
    </citation>
    <scope>NUCLEOTIDE SEQUENCE [LARGE SCALE GENOMIC DNA]</scope>
    <source>
        <strain evidence="1 2">SORGH_AS_0335</strain>
    </source>
</reference>
<dbReference type="InterPro" id="IPR009091">
    <property type="entry name" value="RCC1/BLIP-II"/>
</dbReference>
<proteinExistence type="predicted"/>
<sequence>MTEGAAPAQRGRLWAWGANHLGQVGAGPGDDQLVPVPVPGMPLVRAVCANASAVLALDGDGRVWSWGWNTCDMLGRGRPADEKAYWLPTVLRDQGHRNLDPAGNPPEPGMVPAGNPDDDADADAAFDAELKALLASMPVNVSPAPVMEGVCPPGLVPGLPAVRQIAMGAENGFALDEQGAVWAWGAGGCMGIPLSRSLARPPPALTPVRVAGLPPVAAIAAHPAGGTVYALDADGVVWSWGHGYEGELGQGKRRTDPVPAPIAGLAPVRSVHALDFSALAVLADGRVLGWGSAENGVGFEAARNNTWRVPAPVPVQGLAGPVRALWTGYGLAVYRLEDGSTWVCGAGLRGMYRGDWNDPPRVPRRQPELDPFVDFFLCDSHGFALDAAGALHGFGRVESGALGQGECEVDVLRDWGPITMPQPVRTMAAAGHHSLAVCAAG</sequence>
<dbReference type="Pfam" id="PF13540">
    <property type="entry name" value="RCC1_2"/>
    <property type="match status" value="1"/>
</dbReference>
<name>A0ABU1IAC7_9BURK</name>
<dbReference type="RefSeq" id="WP_309827844.1">
    <property type="nucleotide sequence ID" value="NZ_JAVIZX010000001.1"/>
</dbReference>
<evidence type="ECO:0000313" key="2">
    <source>
        <dbReference type="Proteomes" id="UP001267710"/>
    </source>
</evidence>
<dbReference type="PANTHER" id="PTHR45982:SF1">
    <property type="entry name" value="REGULATOR OF CHROMOSOME CONDENSATION"/>
    <property type="match status" value="1"/>
</dbReference>
<accession>A0ABU1IAC7</accession>
<dbReference type="PRINTS" id="PR00633">
    <property type="entry name" value="RCCNDNSATION"/>
</dbReference>
<evidence type="ECO:0000313" key="1">
    <source>
        <dbReference type="EMBL" id="MDR6213936.1"/>
    </source>
</evidence>
<dbReference type="Gene3D" id="2.130.10.30">
    <property type="entry name" value="Regulator of chromosome condensation 1/beta-lactamase-inhibitor protein II"/>
    <property type="match status" value="2"/>
</dbReference>
<keyword evidence="2" id="KW-1185">Reference proteome</keyword>
<gene>
    <name evidence="1" type="ORF">QE399_001625</name>
</gene>
<dbReference type="InterPro" id="IPR051553">
    <property type="entry name" value="Ran_GTPase-activating"/>
</dbReference>
<evidence type="ECO:0008006" key="3">
    <source>
        <dbReference type="Google" id="ProtNLM"/>
    </source>
</evidence>
<dbReference type="EMBL" id="JAVIZX010000001">
    <property type="protein sequence ID" value="MDR6213936.1"/>
    <property type="molecule type" value="Genomic_DNA"/>
</dbReference>
<dbReference type="PROSITE" id="PS50012">
    <property type="entry name" value="RCC1_3"/>
    <property type="match status" value="3"/>
</dbReference>
<protein>
    <recommendedName>
        <fullName evidence="3">Alpha-tubulin suppressor</fullName>
    </recommendedName>
</protein>
<dbReference type="Proteomes" id="UP001267710">
    <property type="component" value="Unassembled WGS sequence"/>
</dbReference>
<dbReference type="PANTHER" id="PTHR45982">
    <property type="entry name" value="REGULATOR OF CHROMOSOME CONDENSATION"/>
    <property type="match status" value="1"/>
</dbReference>
<organism evidence="1 2">
    <name type="scientific">Paracidovorax wautersii</name>
    <dbReference type="NCBI Taxonomy" id="1177982"/>
    <lineage>
        <taxon>Bacteria</taxon>
        <taxon>Pseudomonadati</taxon>
        <taxon>Pseudomonadota</taxon>
        <taxon>Betaproteobacteria</taxon>
        <taxon>Burkholderiales</taxon>
        <taxon>Comamonadaceae</taxon>
        <taxon>Paracidovorax</taxon>
    </lineage>
</organism>